<dbReference type="Proteomes" id="UP000010796">
    <property type="component" value="Chromosome"/>
</dbReference>
<evidence type="ECO:0000313" key="4">
    <source>
        <dbReference type="EMBL" id="AGA77494.1"/>
    </source>
</evidence>
<reference evidence="5" key="1">
    <citation type="submission" date="2012-02" db="EMBL/GenBank/DDBJ databases">
        <title>The complete genome of Echinicola vietnamensis DSM 17526.</title>
        <authorList>
            <person name="Lucas S."/>
            <person name="Copeland A."/>
            <person name="Lapidus A."/>
            <person name="Glavina del Rio T."/>
            <person name="Dalin E."/>
            <person name="Tice H."/>
            <person name="Bruce D."/>
            <person name="Goodwin L."/>
            <person name="Pitluck S."/>
            <person name="Peters L."/>
            <person name="Ovchinnikova G."/>
            <person name="Teshima H."/>
            <person name="Kyrpides N."/>
            <person name="Mavromatis K."/>
            <person name="Ivanova N."/>
            <person name="Brettin T."/>
            <person name="Detter J.C."/>
            <person name="Han C."/>
            <person name="Larimer F."/>
            <person name="Land M."/>
            <person name="Hauser L."/>
            <person name="Markowitz V."/>
            <person name="Cheng J.-F."/>
            <person name="Hugenholtz P."/>
            <person name="Woyke T."/>
            <person name="Wu D."/>
            <person name="Brambilla E."/>
            <person name="Klenk H.-P."/>
            <person name="Eisen J.A."/>
        </authorList>
    </citation>
    <scope>NUCLEOTIDE SEQUENCE [LARGE SCALE GENOMIC DNA]</scope>
    <source>
        <strain evidence="5">DSM 17526 / LMG 23754 / KMM 6221</strain>
    </source>
</reference>
<dbReference type="HOGENOM" id="CLU_120900_3_0_10"/>
<dbReference type="GO" id="GO:0046872">
    <property type="term" value="F:metal ion binding"/>
    <property type="evidence" value="ECO:0007669"/>
    <property type="project" value="UniProtKB-KW"/>
</dbReference>
<feature type="binding site" evidence="3">
    <location>
        <position position="175"/>
    </location>
    <ligand>
        <name>a divalent metal cation</name>
        <dbReference type="ChEBI" id="CHEBI:60240"/>
    </ligand>
</feature>
<sequence>MDVYDPLHHQWSIDGDWYHANQNLNIMNNIFKPIALTLCFMLCGIYAQAQTNQQEFSSKWNTMKTYTMEILEAMPEDKLDFKPVDDVMTFREMILHIAGANIMMTNNFLKEGDAGVDMEKKDMTKAELKEAVEKSFDFVAETCASLTESELAEEVEVFGGNMITRRQVENLIDTHGVHHRGNLIVYLRLNGIDPPAFRAW</sequence>
<keyword evidence="5" id="KW-1185">Reference proteome</keyword>
<dbReference type="KEGG" id="evi:Echvi_1223"/>
<feature type="binding site" evidence="3">
    <location>
        <position position="179"/>
    </location>
    <ligand>
        <name>a divalent metal cation</name>
        <dbReference type="ChEBI" id="CHEBI:60240"/>
    </ligand>
</feature>
<evidence type="ECO:0008006" key="6">
    <source>
        <dbReference type="Google" id="ProtNLM"/>
    </source>
</evidence>
<dbReference type="eggNOG" id="COG2318">
    <property type="taxonomic scope" value="Bacteria"/>
</dbReference>
<evidence type="ECO:0000313" key="5">
    <source>
        <dbReference type="Proteomes" id="UP000010796"/>
    </source>
</evidence>
<evidence type="ECO:0000256" key="1">
    <source>
        <dbReference type="ARBA" id="ARBA00008635"/>
    </source>
</evidence>
<dbReference type="SUPFAM" id="SSF109854">
    <property type="entry name" value="DinB/YfiT-like putative metalloenzymes"/>
    <property type="match status" value="1"/>
</dbReference>
<name>L0FUD7_ECHVK</name>
<dbReference type="Gene3D" id="1.20.120.450">
    <property type="entry name" value="dinb family like domain"/>
    <property type="match status" value="1"/>
</dbReference>
<dbReference type="InterPro" id="IPR034660">
    <property type="entry name" value="DinB/YfiT-like"/>
</dbReference>
<dbReference type="AlphaFoldDB" id="L0FUD7"/>
<gene>
    <name evidence="4" type="ordered locus">Echvi_1223</name>
</gene>
<evidence type="ECO:0000256" key="2">
    <source>
        <dbReference type="ARBA" id="ARBA00022723"/>
    </source>
</evidence>
<dbReference type="EMBL" id="CP003346">
    <property type="protein sequence ID" value="AGA77494.1"/>
    <property type="molecule type" value="Genomic_DNA"/>
</dbReference>
<dbReference type="InterPro" id="IPR007837">
    <property type="entry name" value="DinB"/>
</dbReference>
<dbReference type="STRING" id="926556.Echvi_1223"/>
<evidence type="ECO:0000256" key="3">
    <source>
        <dbReference type="PIRSR" id="PIRSR607837-1"/>
    </source>
</evidence>
<organism evidence="4 5">
    <name type="scientific">Echinicola vietnamensis (strain DSM 17526 / LMG 23754 / KMM 6221)</name>
    <dbReference type="NCBI Taxonomy" id="926556"/>
    <lineage>
        <taxon>Bacteria</taxon>
        <taxon>Pseudomonadati</taxon>
        <taxon>Bacteroidota</taxon>
        <taxon>Cytophagia</taxon>
        <taxon>Cytophagales</taxon>
        <taxon>Cyclobacteriaceae</taxon>
        <taxon>Echinicola</taxon>
    </lineage>
</organism>
<dbReference type="Pfam" id="PF05163">
    <property type="entry name" value="DinB"/>
    <property type="match status" value="1"/>
</dbReference>
<keyword evidence="2 3" id="KW-0479">Metal-binding</keyword>
<accession>L0FUD7</accession>
<feature type="binding site" evidence="3">
    <location>
        <position position="96"/>
    </location>
    <ligand>
        <name>a divalent metal cation</name>
        <dbReference type="ChEBI" id="CHEBI:60240"/>
    </ligand>
</feature>
<comment type="similarity">
    <text evidence="1">Belongs to the DinB family.</text>
</comment>
<proteinExistence type="inferred from homology"/>
<protein>
    <recommendedName>
        <fullName evidence="6">DinB family protein</fullName>
    </recommendedName>
</protein>